<dbReference type="EMBL" id="WTYL01000001">
    <property type="protein sequence ID" value="MXP42963.1"/>
    <property type="molecule type" value="Genomic_DNA"/>
</dbReference>
<accession>A0A845ATS9</accession>
<protein>
    <submittedName>
        <fullName evidence="2">Uncharacterized protein</fullName>
    </submittedName>
</protein>
<feature type="compositionally biased region" description="Basic and acidic residues" evidence="1">
    <location>
        <begin position="71"/>
        <end position="82"/>
    </location>
</feature>
<dbReference type="OrthoDB" id="7605662at2"/>
<keyword evidence="3" id="KW-1185">Reference proteome</keyword>
<evidence type="ECO:0000256" key="1">
    <source>
        <dbReference type="SAM" id="MobiDB-lite"/>
    </source>
</evidence>
<dbReference type="AlphaFoldDB" id="A0A845ATS9"/>
<feature type="region of interest" description="Disordered" evidence="1">
    <location>
        <begin position="71"/>
        <end position="90"/>
    </location>
</feature>
<comment type="caution">
    <text evidence="2">The sequence shown here is derived from an EMBL/GenBank/DDBJ whole genome shotgun (WGS) entry which is preliminary data.</text>
</comment>
<evidence type="ECO:0000313" key="3">
    <source>
        <dbReference type="Proteomes" id="UP000431922"/>
    </source>
</evidence>
<reference evidence="2 3" key="1">
    <citation type="submission" date="2019-12" db="EMBL/GenBank/DDBJ databases">
        <title>Genomic-based taxomic classification of the family Erythrobacteraceae.</title>
        <authorList>
            <person name="Xu L."/>
        </authorList>
    </citation>
    <scope>NUCLEOTIDE SEQUENCE [LARGE SCALE GENOMIC DNA]</scope>
    <source>
        <strain evidence="2 3">KCTC 42453</strain>
    </source>
</reference>
<gene>
    <name evidence="2" type="ORF">GRI65_00670</name>
</gene>
<proteinExistence type="predicted"/>
<name>A0A845ATS9_9SPHN</name>
<evidence type="ECO:0000313" key="2">
    <source>
        <dbReference type="EMBL" id="MXP42963.1"/>
    </source>
</evidence>
<dbReference type="RefSeq" id="WP_160754617.1">
    <property type="nucleotide sequence ID" value="NZ_WTYL01000001.1"/>
</dbReference>
<dbReference type="Proteomes" id="UP000431922">
    <property type="component" value="Unassembled WGS sequence"/>
</dbReference>
<organism evidence="2 3">
    <name type="scientific">Allopontixanthobacter sediminis</name>
    <dbReference type="NCBI Taxonomy" id="1689985"/>
    <lineage>
        <taxon>Bacteria</taxon>
        <taxon>Pseudomonadati</taxon>
        <taxon>Pseudomonadota</taxon>
        <taxon>Alphaproteobacteria</taxon>
        <taxon>Sphingomonadales</taxon>
        <taxon>Erythrobacteraceae</taxon>
        <taxon>Allopontixanthobacter</taxon>
    </lineage>
</organism>
<sequence length="90" mass="10051">MKNSSKLFSQIAAEAGCTPNKAKTAAFLFGLSEDGSTIDRAARLLCMKPNTIKVYAREFLIDFADYRPFARDEKSGRSRPDPTYRLGLDQ</sequence>